<keyword evidence="2" id="KW-1185">Reference proteome</keyword>
<accession>A0ACB8GCG4</accession>
<protein>
    <submittedName>
        <fullName evidence="1">Uncharacterized protein</fullName>
    </submittedName>
</protein>
<evidence type="ECO:0000313" key="1">
    <source>
        <dbReference type="EMBL" id="KAH8016889.1"/>
    </source>
</evidence>
<gene>
    <name evidence="1" type="ORF">K3G42_024044</name>
</gene>
<dbReference type="Proteomes" id="UP000827872">
    <property type="component" value="Linkage Group LG01"/>
</dbReference>
<organism evidence="1 2">
    <name type="scientific">Sphaerodactylus townsendi</name>
    <dbReference type="NCBI Taxonomy" id="933632"/>
    <lineage>
        <taxon>Eukaryota</taxon>
        <taxon>Metazoa</taxon>
        <taxon>Chordata</taxon>
        <taxon>Craniata</taxon>
        <taxon>Vertebrata</taxon>
        <taxon>Euteleostomi</taxon>
        <taxon>Lepidosauria</taxon>
        <taxon>Squamata</taxon>
        <taxon>Bifurcata</taxon>
        <taxon>Gekkota</taxon>
        <taxon>Sphaerodactylidae</taxon>
        <taxon>Sphaerodactylus</taxon>
    </lineage>
</organism>
<comment type="caution">
    <text evidence="1">The sequence shown here is derived from an EMBL/GenBank/DDBJ whole genome shotgun (WGS) entry which is preliminary data.</text>
</comment>
<sequence>MPGVRKKVPYETRDERRDSTGFRNAVDQEEYYSDDETTLGHSHGLAPRQGVDAWRLEGDEMQHEIYLLKKQVAVLMARPHQDEANLPPAEVREYLSPQEGYRLGAGAGADPDKAAGQQALWPLGHLQQPGPGPLGQPMGPPVPMPVPQRRKLKAKFDGNSDILPYFLVQVETDMQHHGEEYENEADQIHDVGTLLEGEAAAWYMALFQGHVLD</sequence>
<reference evidence="1" key="1">
    <citation type="submission" date="2021-08" db="EMBL/GenBank/DDBJ databases">
        <title>The first chromosome-level gecko genome reveals the dynamic sex chromosomes of Neotropical dwarf geckos (Sphaerodactylidae: Sphaerodactylus).</title>
        <authorList>
            <person name="Pinto B.J."/>
            <person name="Keating S.E."/>
            <person name="Gamble T."/>
        </authorList>
    </citation>
    <scope>NUCLEOTIDE SEQUENCE</scope>
    <source>
        <strain evidence="1">TG3544</strain>
    </source>
</reference>
<name>A0ACB8GCG4_9SAUR</name>
<evidence type="ECO:0000313" key="2">
    <source>
        <dbReference type="Proteomes" id="UP000827872"/>
    </source>
</evidence>
<proteinExistence type="predicted"/>
<dbReference type="EMBL" id="CM037614">
    <property type="protein sequence ID" value="KAH8016889.1"/>
    <property type="molecule type" value="Genomic_DNA"/>
</dbReference>